<feature type="compositionally biased region" description="Pro residues" evidence="1">
    <location>
        <begin position="104"/>
        <end position="115"/>
    </location>
</feature>
<protein>
    <recommendedName>
        <fullName evidence="4">WW domain-binding protein 11</fullName>
    </recommendedName>
</protein>
<dbReference type="AlphaFoldDB" id="A0A433T7H4"/>
<evidence type="ECO:0008006" key="4">
    <source>
        <dbReference type="Google" id="ProtNLM"/>
    </source>
</evidence>
<feature type="compositionally biased region" description="Low complexity" evidence="1">
    <location>
        <begin position="291"/>
        <end position="302"/>
    </location>
</feature>
<feature type="compositionally biased region" description="Pro residues" evidence="1">
    <location>
        <begin position="198"/>
        <end position="209"/>
    </location>
</feature>
<feature type="non-terminal residue" evidence="2">
    <location>
        <position position="1"/>
    </location>
</feature>
<accession>A0A433T7H4</accession>
<evidence type="ECO:0000313" key="2">
    <source>
        <dbReference type="EMBL" id="RUS77480.1"/>
    </source>
</evidence>
<feature type="compositionally biased region" description="Pro residues" evidence="1">
    <location>
        <begin position="125"/>
        <end position="171"/>
    </location>
</feature>
<feature type="region of interest" description="Disordered" evidence="1">
    <location>
        <begin position="1"/>
        <end position="254"/>
    </location>
</feature>
<organism evidence="2 3">
    <name type="scientific">Elysia chlorotica</name>
    <name type="common">Eastern emerald elysia</name>
    <name type="synonym">Sea slug</name>
    <dbReference type="NCBI Taxonomy" id="188477"/>
    <lineage>
        <taxon>Eukaryota</taxon>
        <taxon>Metazoa</taxon>
        <taxon>Spiralia</taxon>
        <taxon>Lophotrochozoa</taxon>
        <taxon>Mollusca</taxon>
        <taxon>Gastropoda</taxon>
        <taxon>Heterobranchia</taxon>
        <taxon>Euthyneura</taxon>
        <taxon>Panpulmonata</taxon>
        <taxon>Sacoglossa</taxon>
        <taxon>Placobranchoidea</taxon>
        <taxon>Plakobranchidae</taxon>
        <taxon>Elysia</taxon>
    </lineage>
</organism>
<dbReference type="EMBL" id="RQTK01000577">
    <property type="protein sequence ID" value="RUS77480.1"/>
    <property type="molecule type" value="Genomic_DNA"/>
</dbReference>
<gene>
    <name evidence="2" type="ORF">EGW08_014755</name>
</gene>
<dbReference type="STRING" id="188477.A0A433T7H4"/>
<keyword evidence="3" id="KW-1185">Reference proteome</keyword>
<feature type="compositionally biased region" description="Basic and acidic residues" evidence="1">
    <location>
        <begin position="267"/>
        <end position="287"/>
    </location>
</feature>
<dbReference type="OrthoDB" id="10067323at2759"/>
<evidence type="ECO:0000256" key="1">
    <source>
        <dbReference type="SAM" id="MobiDB-lite"/>
    </source>
</evidence>
<comment type="caution">
    <text evidence="2">The sequence shown here is derived from an EMBL/GenBank/DDBJ whole genome shotgun (WGS) entry which is preliminary data.</text>
</comment>
<proteinExistence type="predicted"/>
<dbReference type="Proteomes" id="UP000271974">
    <property type="component" value="Unassembled WGS sequence"/>
</dbReference>
<feature type="compositionally biased region" description="Low complexity" evidence="1">
    <location>
        <begin position="1"/>
        <end position="10"/>
    </location>
</feature>
<feature type="compositionally biased region" description="Basic and acidic residues" evidence="1">
    <location>
        <begin position="16"/>
        <end position="65"/>
    </location>
</feature>
<evidence type="ECO:0000313" key="3">
    <source>
        <dbReference type="Proteomes" id="UP000271974"/>
    </source>
</evidence>
<feature type="region of interest" description="Disordered" evidence="1">
    <location>
        <begin position="267"/>
        <end position="306"/>
    </location>
</feature>
<reference evidence="2 3" key="1">
    <citation type="submission" date="2019-01" db="EMBL/GenBank/DDBJ databases">
        <title>A draft genome assembly of the solar-powered sea slug Elysia chlorotica.</title>
        <authorList>
            <person name="Cai H."/>
            <person name="Li Q."/>
            <person name="Fang X."/>
            <person name="Li J."/>
            <person name="Curtis N.E."/>
            <person name="Altenburger A."/>
            <person name="Shibata T."/>
            <person name="Feng M."/>
            <person name="Maeda T."/>
            <person name="Schwartz J.A."/>
            <person name="Shigenobu S."/>
            <person name="Lundholm N."/>
            <person name="Nishiyama T."/>
            <person name="Yang H."/>
            <person name="Hasebe M."/>
            <person name="Li S."/>
            <person name="Pierce S.K."/>
            <person name="Wang J."/>
        </authorList>
    </citation>
    <scope>NUCLEOTIDE SEQUENCE [LARGE SCALE GENOMIC DNA]</scope>
    <source>
        <strain evidence="2">EC2010</strain>
        <tissue evidence="2">Whole organism of an adult</tissue>
    </source>
</reference>
<sequence length="321" mass="34426">SSYSSSSSSSSEDEDDRRRDRLLNKREEDRRIYSKDREIARRREEISQLDDRPPGLEDPVDRLTEEEAAALAAARLIEEAEAEAETRHLGGGVGGEADGMAPPRLNPPGPPPGLPPNVAGMTGMPPGPPPGAPPMFMRPPPLRGAPLRLMPPGPPPGRPQGMPPGPPPGLPPNLRAPGMRIPTPVGMPPPRMIRLPPNILPPGLPPPHPGSGSILSAPPSIMRPREEGMGPVAGSAGQSRVTIQAKPQIKSKMGDVTRFMPTALKVKREARDQKGRLRVTGKEEEPRMIGAQALPQPAPAAQTRTKDDAYDQFMKEMEGLI</sequence>
<name>A0A433T7H4_ELYCH</name>